<accession>A0A4U6QN57</accession>
<feature type="transmembrane region" description="Helical" evidence="1">
    <location>
        <begin position="49"/>
        <end position="70"/>
    </location>
</feature>
<dbReference type="EMBL" id="SZZH01000001">
    <property type="protein sequence ID" value="TKV61618.1"/>
    <property type="molecule type" value="Genomic_DNA"/>
</dbReference>
<evidence type="ECO:0000256" key="1">
    <source>
        <dbReference type="SAM" id="Phobius"/>
    </source>
</evidence>
<gene>
    <name evidence="2" type="ORF">FDO65_08670</name>
</gene>
<keyword evidence="3" id="KW-1185">Reference proteome</keyword>
<protein>
    <recommendedName>
        <fullName evidence="4">ABC transporter permease</fullName>
    </recommendedName>
</protein>
<reference evidence="2 3" key="1">
    <citation type="submission" date="2019-05" db="EMBL/GenBank/DDBJ databases">
        <title>Nakamurella sp. N5BH11, whole genome shotgun sequence.</title>
        <authorList>
            <person name="Tuo L."/>
        </authorList>
    </citation>
    <scope>NUCLEOTIDE SEQUENCE [LARGE SCALE GENOMIC DNA]</scope>
    <source>
        <strain evidence="2 3">N5BH11</strain>
    </source>
</reference>
<keyword evidence="1" id="KW-1133">Transmembrane helix</keyword>
<keyword evidence="1" id="KW-0812">Transmembrane</keyword>
<sequence length="241" mass="25051">MSLLAAERIKLGTTRSPYWCIAAVAAGALLFSLITALNQSGRFASTTGSLIGVDLSLSIFMVLAALSVTTEYRFNTIRSTFLAAPRRVGVLVAKSVVVGLLGLVVGAVMALAAFFLAQALAKDPATPLTLSTAEQWRQVLGWGPIFAIAGVLAVAVGVIVRQSAGAIAIVLIWPLALEGLLKLIPGVADSIGPYLPFTAGRQFVADGPNLDPSPWVGLGVFAAWTAVIWLLAAALLRGRDA</sequence>
<feature type="transmembrane region" description="Helical" evidence="1">
    <location>
        <begin position="215"/>
        <end position="236"/>
    </location>
</feature>
<feature type="transmembrane region" description="Helical" evidence="1">
    <location>
        <begin position="139"/>
        <end position="160"/>
    </location>
</feature>
<keyword evidence="1" id="KW-0472">Membrane</keyword>
<evidence type="ECO:0000313" key="3">
    <source>
        <dbReference type="Proteomes" id="UP000306985"/>
    </source>
</evidence>
<comment type="caution">
    <text evidence="2">The sequence shown here is derived from an EMBL/GenBank/DDBJ whole genome shotgun (WGS) entry which is preliminary data.</text>
</comment>
<name>A0A4U6QN57_9ACTN</name>
<dbReference type="RefSeq" id="WP_137448923.1">
    <property type="nucleotide sequence ID" value="NZ_SZZH01000001.1"/>
</dbReference>
<dbReference type="AlphaFoldDB" id="A0A4U6QN57"/>
<feature type="transmembrane region" description="Helical" evidence="1">
    <location>
        <begin position="167"/>
        <end position="188"/>
    </location>
</feature>
<feature type="transmembrane region" description="Helical" evidence="1">
    <location>
        <begin position="91"/>
        <end position="119"/>
    </location>
</feature>
<evidence type="ECO:0000313" key="2">
    <source>
        <dbReference type="EMBL" id="TKV61618.1"/>
    </source>
</evidence>
<proteinExistence type="predicted"/>
<organism evidence="2 3">
    <name type="scientific">Nakamurella flava</name>
    <dbReference type="NCBI Taxonomy" id="2576308"/>
    <lineage>
        <taxon>Bacteria</taxon>
        <taxon>Bacillati</taxon>
        <taxon>Actinomycetota</taxon>
        <taxon>Actinomycetes</taxon>
        <taxon>Nakamurellales</taxon>
        <taxon>Nakamurellaceae</taxon>
        <taxon>Nakamurella</taxon>
    </lineage>
</organism>
<feature type="transmembrane region" description="Helical" evidence="1">
    <location>
        <begin position="18"/>
        <end position="37"/>
    </location>
</feature>
<evidence type="ECO:0008006" key="4">
    <source>
        <dbReference type="Google" id="ProtNLM"/>
    </source>
</evidence>
<dbReference type="Proteomes" id="UP000306985">
    <property type="component" value="Unassembled WGS sequence"/>
</dbReference>
<dbReference type="OrthoDB" id="3297477at2"/>